<accession>A0A6J5NDJ3</accession>
<reference evidence="1" key="1">
    <citation type="submission" date="2020-04" db="EMBL/GenBank/DDBJ databases">
        <authorList>
            <person name="Chiriac C."/>
            <person name="Salcher M."/>
            <person name="Ghai R."/>
            <person name="Kavagutti S V."/>
        </authorList>
    </citation>
    <scope>NUCLEOTIDE SEQUENCE</scope>
</reference>
<proteinExistence type="predicted"/>
<dbReference type="EMBL" id="LR796624">
    <property type="protein sequence ID" value="CAB4155205.1"/>
    <property type="molecule type" value="Genomic_DNA"/>
</dbReference>
<gene>
    <name evidence="1" type="ORF">UFOVP649_106</name>
</gene>
<name>A0A6J5NDJ3_9CAUD</name>
<evidence type="ECO:0008006" key="2">
    <source>
        <dbReference type="Google" id="ProtNLM"/>
    </source>
</evidence>
<sequence length="145" mass="15256">MGFYTGRTGSLAIAGGLPVAKIKDWSLDTTVELLATNDISSAVNTFTPGVKGATGSATLLYYRLESGESASYQQFTAMLSKLLKTGSVETTDRVFMELNVGGGVADDIKFNAYITNATVGVSTGELSTVQIQFTMDGDFSEVVNA</sequence>
<protein>
    <recommendedName>
        <fullName evidence="2">Tail tube protein</fullName>
    </recommendedName>
</protein>
<evidence type="ECO:0000313" key="1">
    <source>
        <dbReference type="EMBL" id="CAB4155205.1"/>
    </source>
</evidence>
<organism evidence="1">
    <name type="scientific">uncultured Caudovirales phage</name>
    <dbReference type="NCBI Taxonomy" id="2100421"/>
    <lineage>
        <taxon>Viruses</taxon>
        <taxon>Duplodnaviria</taxon>
        <taxon>Heunggongvirae</taxon>
        <taxon>Uroviricota</taxon>
        <taxon>Caudoviricetes</taxon>
        <taxon>Peduoviridae</taxon>
        <taxon>Maltschvirus</taxon>
        <taxon>Maltschvirus maltsch</taxon>
    </lineage>
</organism>